<evidence type="ECO:0000256" key="6">
    <source>
        <dbReference type="ARBA" id="ARBA00022670"/>
    </source>
</evidence>
<dbReference type="PANTHER" id="PTHR21581">
    <property type="entry name" value="D-ALANYL-D-ALANINE CARBOXYPEPTIDASE"/>
    <property type="match status" value="1"/>
</dbReference>
<dbReference type="PANTHER" id="PTHR21581:SF33">
    <property type="entry name" value="D-ALANYL-D-ALANINE CARBOXYPEPTIDASE DACB"/>
    <property type="match status" value="1"/>
</dbReference>
<feature type="region of interest" description="Disordered" evidence="16">
    <location>
        <begin position="26"/>
        <end position="75"/>
    </location>
</feature>
<dbReference type="GO" id="GO:0071555">
    <property type="term" value="P:cell wall organization"/>
    <property type="evidence" value="ECO:0007669"/>
    <property type="project" value="UniProtKB-KW"/>
</dbReference>
<evidence type="ECO:0000313" key="22">
    <source>
        <dbReference type="Proteomes" id="UP000446348"/>
    </source>
</evidence>
<protein>
    <recommendedName>
        <fullName evidence="4">serine-type D-Ala-D-Ala carboxypeptidase</fullName>
        <ecNumber evidence="4">3.4.16.4</ecNumber>
    </recommendedName>
</protein>
<evidence type="ECO:0000256" key="8">
    <source>
        <dbReference type="ARBA" id="ARBA00022801"/>
    </source>
</evidence>
<evidence type="ECO:0000313" key="21">
    <source>
        <dbReference type="EMBL" id="NDO37965.1"/>
    </source>
</evidence>
<feature type="domain" description="Peptidase S11 D-Ala-D-Ala carboxypeptidase A C-terminal" evidence="19">
    <location>
        <begin position="347"/>
        <end position="454"/>
    </location>
</feature>
<keyword evidence="5 20" id="KW-0121">Carboxypeptidase</keyword>
<evidence type="ECO:0000256" key="5">
    <source>
        <dbReference type="ARBA" id="ARBA00022645"/>
    </source>
</evidence>
<dbReference type="GO" id="GO:0009002">
    <property type="term" value="F:serine-type D-Ala-D-Ala carboxypeptidase activity"/>
    <property type="evidence" value="ECO:0007669"/>
    <property type="project" value="UniProtKB-EC"/>
</dbReference>
<evidence type="ECO:0000256" key="2">
    <source>
        <dbReference type="ARBA" id="ARBA00004752"/>
    </source>
</evidence>
<organism evidence="20 22">
    <name type="scientific">Anaerotruncus colihominis</name>
    <dbReference type="NCBI Taxonomy" id="169435"/>
    <lineage>
        <taxon>Bacteria</taxon>
        <taxon>Bacillati</taxon>
        <taxon>Bacillota</taxon>
        <taxon>Clostridia</taxon>
        <taxon>Eubacteriales</taxon>
        <taxon>Oscillospiraceae</taxon>
        <taxon>Anaerotruncus</taxon>
    </lineage>
</organism>
<keyword evidence="9" id="KW-0133">Cell shape</keyword>
<comment type="function">
    <text evidence="1">Removes C-terminal D-alanyl residues from sugar-peptide cell wall precursors.</text>
</comment>
<evidence type="ECO:0000256" key="11">
    <source>
        <dbReference type="ARBA" id="ARBA00023316"/>
    </source>
</evidence>
<dbReference type="GO" id="GO:0008360">
    <property type="term" value="P:regulation of cell shape"/>
    <property type="evidence" value="ECO:0007669"/>
    <property type="project" value="UniProtKB-KW"/>
</dbReference>
<feature type="binding site" evidence="14">
    <location>
        <position position="286"/>
    </location>
    <ligand>
        <name>substrate</name>
    </ligand>
</feature>
<comment type="similarity">
    <text evidence="3 15">Belongs to the peptidase S11 family.</text>
</comment>
<evidence type="ECO:0000256" key="14">
    <source>
        <dbReference type="PIRSR" id="PIRSR618044-2"/>
    </source>
</evidence>
<evidence type="ECO:0000256" key="9">
    <source>
        <dbReference type="ARBA" id="ARBA00022960"/>
    </source>
</evidence>
<evidence type="ECO:0000256" key="13">
    <source>
        <dbReference type="PIRSR" id="PIRSR618044-1"/>
    </source>
</evidence>
<dbReference type="GO" id="GO:0006508">
    <property type="term" value="P:proteolysis"/>
    <property type="evidence" value="ECO:0007669"/>
    <property type="project" value="UniProtKB-KW"/>
</dbReference>
<keyword evidence="17" id="KW-0812">Transmembrane</keyword>
<keyword evidence="8" id="KW-0378">Hydrolase</keyword>
<dbReference type="SUPFAM" id="SSF69189">
    <property type="entry name" value="Penicillin-binding protein associated domain"/>
    <property type="match status" value="1"/>
</dbReference>
<evidence type="ECO:0000256" key="3">
    <source>
        <dbReference type="ARBA" id="ARBA00007164"/>
    </source>
</evidence>
<feature type="active site" description="Proton acceptor" evidence="13">
    <location>
        <position position="110"/>
    </location>
</feature>
<feature type="active site" description="Acyl-ester intermediate" evidence="13">
    <location>
        <position position="107"/>
    </location>
</feature>
<evidence type="ECO:0000256" key="1">
    <source>
        <dbReference type="ARBA" id="ARBA00003217"/>
    </source>
</evidence>
<evidence type="ECO:0000313" key="20">
    <source>
        <dbReference type="EMBL" id="NBI79490.1"/>
    </source>
</evidence>
<evidence type="ECO:0000256" key="12">
    <source>
        <dbReference type="ARBA" id="ARBA00034000"/>
    </source>
</evidence>
<reference evidence="21 23" key="2">
    <citation type="submission" date="2019-06" db="EMBL/GenBank/DDBJ databases">
        <title>Draft genome sequences of 15 bacterial species constituting the stable defined intestinal microbiota of the GM15 gnotobiotic mouse model.</title>
        <authorList>
            <person name="Elie C."/>
            <person name="Mathieu A."/>
            <person name="Saliou A."/>
            <person name="Darnaud M."/>
            <person name="Leulier F."/>
            <person name="Tamellini A."/>
        </authorList>
    </citation>
    <scope>NUCLEOTIDE SEQUENCE [LARGE SCALE GENOMIC DNA]</scope>
    <source>
        <strain evidence="21 23">JM4-15</strain>
    </source>
</reference>
<name>A0A845RHK7_9FIRM</name>
<dbReference type="InterPro" id="IPR015956">
    <property type="entry name" value="Peniciliin-bd_prot_C_sf"/>
</dbReference>
<dbReference type="GO" id="GO:0009252">
    <property type="term" value="P:peptidoglycan biosynthetic process"/>
    <property type="evidence" value="ECO:0007669"/>
    <property type="project" value="UniProtKB-UniPathway"/>
</dbReference>
<evidence type="ECO:0000256" key="10">
    <source>
        <dbReference type="ARBA" id="ARBA00022984"/>
    </source>
</evidence>
<dbReference type="EMBL" id="QXWZ01000020">
    <property type="protein sequence ID" value="NBI79490.1"/>
    <property type="molecule type" value="Genomic_DNA"/>
</dbReference>
<evidence type="ECO:0000259" key="19">
    <source>
        <dbReference type="SMART" id="SM00936"/>
    </source>
</evidence>
<gene>
    <name evidence="20" type="ORF">D3Z39_11555</name>
    <name evidence="21" type="ORF">FMM72_01690</name>
</gene>
<dbReference type="Pfam" id="PF00768">
    <property type="entry name" value="Peptidase_S11"/>
    <property type="match status" value="1"/>
</dbReference>
<evidence type="ECO:0000256" key="17">
    <source>
        <dbReference type="SAM" id="Phobius"/>
    </source>
</evidence>
<dbReference type="InterPro" id="IPR012907">
    <property type="entry name" value="Peptidase_S11_C"/>
</dbReference>
<dbReference type="PRINTS" id="PR00725">
    <property type="entry name" value="DADACBPTASE1"/>
</dbReference>
<evidence type="ECO:0000256" key="18">
    <source>
        <dbReference type="SAM" id="SignalP"/>
    </source>
</evidence>
<feature type="signal peptide" evidence="18">
    <location>
        <begin position="1"/>
        <end position="24"/>
    </location>
</feature>
<feature type="compositionally biased region" description="Low complexity" evidence="16">
    <location>
        <begin position="26"/>
        <end position="51"/>
    </location>
</feature>
<dbReference type="RefSeq" id="WP_303791406.1">
    <property type="nucleotide sequence ID" value="NZ_CAMUSJ010000171.1"/>
</dbReference>
<dbReference type="SMART" id="SM00936">
    <property type="entry name" value="PBP5_C"/>
    <property type="match status" value="1"/>
</dbReference>
<dbReference type="EMBL" id="VIQT01000003">
    <property type="protein sequence ID" value="NDO37965.1"/>
    <property type="molecule type" value="Genomic_DNA"/>
</dbReference>
<keyword evidence="17" id="KW-0472">Membrane</keyword>
<evidence type="ECO:0000313" key="23">
    <source>
        <dbReference type="Proteomes" id="UP000462501"/>
    </source>
</evidence>
<reference evidence="20 22" key="1">
    <citation type="submission" date="2018-08" db="EMBL/GenBank/DDBJ databases">
        <title>Murine metabolic-syndrome-specific gut microbial biobank.</title>
        <authorList>
            <person name="Liu C."/>
        </authorList>
    </citation>
    <scope>NUCLEOTIDE SEQUENCE [LARGE SCALE GENOMIC DNA]</scope>
    <source>
        <strain evidence="20 22">X69</strain>
    </source>
</reference>
<dbReference type="Gene3D" id="2.60.410.10">
    <property type="entry name" value="D-Ala-D-Ala carboxypeptidase, C-terminal domain"/>
    <property type="match status" value="1"/>
</dbReference>
<dbReference type="Gene3D" id="3.40.710.10">
    <property type="entry name" value="DD-peptidase/beta-lactamase superfamily"/>
    <property type="match status" value="1"/>
</dbReference>
<evidence type="ECO:0000256" key="16">
    <source>
        <dbReference type="SAM" id="MobiDB-lite"/>
    </source>
</evidence>
<evidence type="ECO:0000256" key="4">
    <source>
        <dbReference type="ARBA" id="ARBA00012448"/>
    </source>
</evidence>
<evidence type="ECO:0000256" key="15">
    <source>
        <dbReference type="RuleBase" id="RU004016"/>
    </source>
</evidence>
<dbReference type="InterPro" id="IPR001967">
    <property type="entry name" value="Peptidase_S11_N"/>
</dbReference>
<dbReference type="InterPro" id="IPR012338">
    <property type="entry name" value="Beta-lactam/transpept-like"/>
</dbReference>
<dbReference type="EC" id="3.4.16.4" evidence="4"/>
<feature type="transmembrane region" description="Helical" evidence="17">
    <location>
        <begin position="471"/>
        <end position="493"/>
    </location>
</feature>
<sequence length="517" mass="57708">MKKIFAFLAALTVGCSALTAPVFADGSSSAASQTSSDSSSASSSGSSSSAPEEGEGGSAGDKSTNSASLYTPPDEDLLQSRGIFMLNIDSGERVYERNSQDKIHPASLTKIMTAVVALESGHDLKVETTGLKVYIQNYIYNQQAGGGGIYQGDQYVLYDLLNAMLIQSVNEASMMIADYIGNGSIEDFVAMMNQKAKEIGAMNTHFGNPSGLYLESEESYTTAYDMALIAQYAMQNNDFAEIVSRTAYTSQPTSRYPEGITWTTTNKMMIPNQWEGYYYEGIKGIKTGSLPDQDVINFVSTATRDGYTYLLVCLGAPYRSPDTQEIYQYNLAFKDTERLYNWAFDTFSVKTLMKRGTKVAGVNVRMSWDENYVDLLADESFARLVPKNATEDDIEPRVEIYNAVEKPIRGQKGKTEQFIGAPIEKGQEVGVVHLYFQGEEIGKVPLVASKTIERSQALYYLEQVKGFFDTFIFKFVLTLVIILIVLYTALMIVRNHNRRRYQNRRRRPPQQRPRPRR</sequence>
<dbReference type="AlphaFoldDB" id="A0A845RHK7"/>
<dbReference type="Pfam" id="PF07943">
    <property type="entry name" value="PBP5_C"/>
    <property type="match status" value="1"/>
</dbReference>
<keyword evidence="7 18" id="KW-0732">Signal</keyword>
<feature type="active site" evidence="13">
    <location>
        <position position="168"/>
    </location>
</feature>
<dbReference type="Proteomes" id="UP000462501">
    <property type="component" value="Unassembled WGS sequence"/>
</dbReference>
<feature type="chain" id="PRO_5038316358" description="serine-type D-Ala-D-Ala carboxypeptidase" evidence="18">
    <location>
        <begin position="25"/>
        <end position="517"/>
    </location>
</feature>
<dbReference type="InterPro" id="IPR018044">
    <property type="entry name" value="Peptidase_S11"/>
</dbReference>
<dbReference type="InterPro" id="IPR037167">
    <property type="entry name" value="Peptidase_S11_C_sf"/>
</dbReference>
<dbReference type="SUPFAM" id="SSF56601">
    <property type="entry name" value="beta-lactamase/transpeptidase-like"/>
    <property type="match status" value="1"/>
</dbReference>
<comment type="pathway">
    <text evidence="2">Cell wall biogenesis; peptidoglycan biosynthesis.</text>
</comment>
<keyword evidence="6" id="KW-0645">Protease</keyword>
<dbReference type="UniPathway" id="UPA00219"/>
<dbReference type="PROSITE" id="PS51257">
    <property type="entry name" value="PROKAR_LIPOPROTEIN"/>
    <property type="match status" value="1"/>
</dbReference>
<proteinExistence type="inferred from homology"/>
<evidence type="ECO:0000256" key="7">
    <source>
        <dbReference type="ARBA" id="ARBA00022729"/>
    </source>
</evidence>
<keyword evidence="11" id="KW-0961">Cell wall biogenesis/degradation</keyword>
<keyword evidence="10" id="KW-0573">Peptidoglycan synthesis</keyword>
<dbReference type="Proteomes" id="UP000446348">
    <property type="component" value="Unassembled WGS sequence"/>
</dbReference>
<comment type="caution">
    <text evidence="20">The sequence shown here is derived from an EMBL/GenBank/DDBJ whole genome shotgun (WGS) entry which is preliminary data.</text>
</comment>
<keyword evidence="17" id="KW-1133">Transmembrane helix</keyword>
<comment type="catalytic activity">
    <reaction evidence="12">
        <text>Preferential cleavage: (Ac)2-L-Lys-D-Ala-|-D-Ala. Also transpeptidation of peptidyl-alanyl moieties that are N-acyl substituents of D-alanine.</text>
        <dbReference type="EC" id="3.4.16.4"/>
    </reaction>
</comment>
<accession>A0A845RHK7</accession>